<dbReference type="GeneID" id="80397037"/>
<organism evidence="2 3">
    <name type="scientific">ssRNA phage SRR5467091_3</name>
    <dbReference type="NCBI Taxonomy" id="2786468"/>
    <lineage>
        <taxon>Viruses</taxon>
        <taxon>Riboviria</taxon>
        <taxon>Orthornavirae</taxon>
        <taxon>Lenarviricota</taxon>
        <taxon>Leviviricetes</taxon>
        <taxon>Norzivirales</taxon>
        <taxon>Atkinsviridae</taxon>
        <taxon>Coughduvirus</taxon>
        <taxon>Coughduvirus asiovicinum</taxon>
        <taxon>Lehptevirus asiovicinum</taxon>
    </lineage>
</organism>
<name>A0A8S5L0E9_9VIRU</name>
<keyword evidence="1" id="KW-0472">Membrane</keyword>
<keyword evidence="3" id="KW-1185">Reference proteome</keyword>
<evidence type="ECO:0000313" key="3">
    <source>
        <dbReference type="Proteomes" id="UP000676367"/>
    </source>
</evidence>
<proteinExistence type="predicted"/>
<sequence length="58" mass="6482">HTYKGDIMNTKLLAIIYLILLSFSIVYFPDYSSALIQYNETFLSILKNSSTATITSGS</sequence>
<accession>A0A8S5L0E9</accession>
<dbReference type="RefSeq" id="YP_010768831.1">
    <property type="nucleotide sequence ID" value="NC_073802.1"/>
</dbReference>
<dbReference type="Proteomes" id="UP000676367">
    <property type="component" value="Segment"/>
</dbReference>
<evidence type="ECO:0000256" key="1">
    <source>
        <dbReference type="SAM" id="Phobius"/>
    </source>
</evidence>
<dbReference type="EMBL" id="BK013664">
    <property type="protein sequence ID" value="DAD50916.1"/>
    <property type="molecule type" value="Genomic_RNA"/>
</dbReference>
<protein>
    <submittedName>
        <fullName evidence="2">Uncharacterized protein</fullName>
    </submittedName>
</protein>
<evidence type="ECO:0000313" key="2">
    <source>
        <dbReference type="EMBL" id="DAD50916.1"/>
    </source>
</evidence>
<dbReference type="KEGG" id="vg:80397037"/>
<reference evidence="2 3" key="1">
    <citation type="submission" date="2020-09" db="EMBL/GenBank/DDBJ databases">
        <title>Leviviricetes taxonomy.</title>
        <authorList>
            <person name="Stockdale S.R."/>
            <person name="Callanan J."/>
            <person name="Adriaenssens E.M."/>
            <person name="Kuhn J.H."/>
            <person name="Rumnieks J."/>
            <person name="Shkoporov A."/>
            <person name="Draper L.A."/>
            <person name="Ross P."/>
            <person name="Hill C."/>
        </authorList>
    </citation>
    <scope>NUCLEOTIDE SEQUENCE [LARGE SCALE GENOMIC DNA]</scope>
</reference>
<keyword evidence="1" id="KW-0812">Transmembrane</keyword>
<keyword evidence="1" id="KW-1133">Transmembrane helix</keyword>
<feature type="non-terminal residue" evidence="2">
    <location>
        <position position="1"/>
    </location>
</feature>
<gene>
    <name evidence="2" type="primary">SRR5467091_3_1</name>
</gene>
<feature type="transmembrane region" description="Helical" evidence="1">
    <location>
        <begin position="12"/>
        <end position="29"/>
    </location>
</feature>